<evidence type="ECO:0000313" key="2">
    <source>
        <dbReference type="Proteomes" id="UP001251524"/>
    </source>
</evidence>
<protein>
    <submittedName>
        <fullName evidence="1">Uncharacterized protein</fullName>
    </submittedName>
</protein>
<comment type="caution">
    <text evidence="1">The sequence shown here is derived from an EMBL/GenBank/DDBJ whole genome shotgun (WGS) entry which is preliminary data.</text>
</comment>
<proteinExistence type="predicted"/>
<accession>A0ABU1W919</accession>
<dbReference type="Proteomes" id="UP001251524">
    <property type="component" value="Unassembled WGS sequence"/>
</dbReference>
<keyword evidence="2" id="KW-1185">Reference proteome</keyword>
<dbReference type="EMBL" id="JAVDVY010000001">
    <property type="protein sequence ID" value="MDR7134073.1"/>
    <property type="molecule type" value="Genomic_DNA"/>
</dbReference>
<organism evidence="1 2">
    <name type="scientific">Lysobacter niastensis</name>
    <dbReference type="NCBI Taxonomy" id="380629"/>
    <lineage>
        <taxon>Bacteria</taxon>
        <taxon>Pseudomonadati</taxon>
        <taxon>Pseudomonadota</taxon>
        <taxon>Gammaproteobacteria</taxon>
        <taxon>Lysobacterales</taxon>
        <taxon>Lysobacteraceae</taxon>
        <taxon>Lysobacter</taxon>
    </lineage>
</organism>
<sequence length="96" mass="10727">MGDIAVDQLHERLCAQLDPHVRSRIDMKVVGPSGLSVKIDGENCLTSIGVWPNGCCDVDYLYVSTERGEFKHFEFEDTDSAFPTVLREINLAVERA</sequence>
<reference evidence="1 2" key="1">
    <citation type="submission" date="2023-07" db="EMBL/GenBank/DDBJ databases">
        <title>Sorghum-associated microbial communities from plants grown in Nebraska, USA.</title>
        <authorList>
            <person name="Schachtman D."/>
        </authorList>
    </citation>
    <scope>NUCLEOTIDE SEQUENCE [LARGE SCALE GENOMIC DNA]</scope>
    <source>
        <strain evidence="1 2">BE198</strain>
    </source>
</reference>
<gene>
    <name evidence="1" type="ORF">J2X06_001257</name>
</gene>
<dbReference type="RefSeq" id="WP_310059742.1">
    <property type="nucleotide sequence ID" value="NZ_JAVDVY010000001.1"/>
</dbReference>
<name>A0ABU1W919_9GAMM</name>
<evidence type="ECO:0000313" key="1">
    <source>
        <dbReference type="EMBL" id="MDR7134073.1"/>
    </source>
</evidence>